<dbReference type="SUPFAM" id="SSF81301">
    <property type="entry name" value="Nucleotidyltransferase"/>
    <property type="match status" value="1"/>
</dbReference>
<dbReference type="NCBIfam" id="TIGR00090">
    <property type="entry name" value="rsfS_iojap_ybeB"/>
    <property type="match status" value="1"/>
</dbReference>
<evidence type="ECO:0000256" key="1">
    <source>
        <dbReference type="ARBA" id="ARBA00010574"/>
    </source>
</evidence>
<dbReference type="GO" id="GO:0017148">
    <property type="term" value="P:negative regulation of translation"/>
    <property type="evidence" value="ECO:0007669"/>
    <property type="project" value="UniProtKB-UniRule"/>
</dbReference>
<keyword evidence="2" id="KW-0810">Translation regulation</keyword>
<reference evidence="3 4" key="1">
    <citation type="submission" date="2019-06" db="EMBL/GenBank/DDBJ databases">
        <authorList>
            <person name="Li J."/>
        </authorList>
    </citation>
    <scope>NUCLEOTIDE SEQUENCE [LARGE SCALE GENOMIC DNA]</scope>
    <source>
        <strain evidence="3 4">LMG 28165</strain>
    </source>
</reference>
<gene>
    <name evidence="2 3" type="primary">rsfS</name>
    <name evidence="3" type="ORF">FHE74_08000</name>
</gene>
<proteinExistence type="inferred from homology"/>
<name>A0A5C4U3C6_9CORY</name>
<dbReference type="Proteomes" id="UP000312032">
    <property type="component" value="Unassembled WGS sequence"/>
</dbReference>
<dbReference type="GO" id="GO:0005737">
    <property type="term" value="C:cytoplasm"/>
    <property type="evidence" value="ECO:0007669"/>
    <property type="project" value="UniProtKB-SubCell"/>
</dbReference>
<comment type="similarity">
    <text evidence="1 2">Belongs to the Iojap/RsfS family.</text>
</comment>
<keyword evidence="4" id="KW-1185">Reference proteome</keyword>
<dbReference type="GO" id="GO:0042256">
    <property type="term" value="P:cytosolic ribosome assembly"/>
    <property type="evidence" value="ECO:0007669"/>
    <property type="project" value="UniProtKB-UniRule"/>
</dbReference>
<evidence type="ECO:0000313" key="3">
    <source>
        <dbReference type="EMBL" id="TNL96630.1"/>
    </source>
</evidence>
<dbReference type="AlphaFoldDB" id="A0A5C4U3C6"/>
<dbReference type="PANTHER" id="PTHR21043">
    <property type="entry name" value="IOJAP SUPERFAMILY ORTHOLOG"/>
    <property type="match status" value="1"/>
</dbReference>
<comment type="caution">
    <text evidence="3">The sequence shown here is derived from an EMBL/GenBank/DDBJ whole genome shotgun (WGS) entry which is preliminary data.</text>
</comment>
<dbReference type="HAMAP" id="MF_01477">
    <property type="entry name" value="Iojap_RsfS"/>
    <property type="match status" value="1"/>
</dbReference>
<dbReference type="InterPro" id="IPR004394">
    <property type="entry name" value="Iojap/RsfS/C7orf30"/>
</dbReference>
<dbReference type="RefSeq" id="WP_139465984.1">
    <property type="nucleotide sequence ID" value="NZ_VDHJ01000010.1"/>
</dbReference>
<comment type="subcellular location">
    <subcellularLocation>
        <location evidence="2">Cytoplasm</location>
    </subcellularLocation>
</comment>
<dbReference type="OrthoDB" id="9793681at2"/>
<dbReference type="EMBL" id="VDHJ01000010">
    <property type="protein sequence ID" value="TNL96630.1"/>
    <property type="molecule type" value="Genomic_DNA"/>
</dbReference>
<evidence type="ECO:0000256" key="2">
    <source>
        <dbReference type="HAMAP-Rule" id="MF_01477"/>
    </source>
</evidence>
<dbReference type="GO" id="GO:0090071">
    <property type="term" value="P:negative regulation of ribosome biogenesis"/>
    <property type="evidence" value="ECO:0007669"/>
    <property type="project" value="UniProtKB-UniRule"/>
</dbReference>
<dbReference type="InterPro" id="IPR043519">
    <property type="entry name" value="NT_sf"/>
</dbReference>
<dbReference type="Pfam" id="PF02410">
    <property type="entry name" value="RsfS"/>
    <property type="match status" value="1"/>
</dbReference>
<comment type="subunit">
    <text evidence="2">Interacts with ribosomal protein uL14 (rplN).</text>
</comment>
<accession>A0A5C4U3C6</accession>
<dbReference type="PANTHER" id="PTHR21043:SF0">
    <property type="entry name" value="MITOCHONDRIAL ASSEMBLY OF RIBOSOMAL LARGE SUBUNIT PROTEIN 1"/>
    <property type="match status" value="1"/>
</dbReference>
<comment type="function">
    <text evidence="2">Functions as a ribosomal silencing factor. Interacts with ribosomal protein uL14 (rplN), blocking formation of intersubunit bridge B8. Prevents association of the 30S and 50S ribosomal subunits and the formation of functional ribosomes, thus repressing translation.</text>
</comment>
<evidence type="ECO:0000313" key="4">
    <source>
        <dbReference type="Proteomes" id="UP000312032"/>
    </source>
</evidence>
<keyword evidence="2" id="KW-0963">Cytoplasm</keyword>
<keyword evidence="2" id="KW-0678">Repressor</keyword>
<protein>
    <recommendedName>
        <fullName evidence="2">Ribosomal silencing factor RsfS</fullName>
    </recommendedName>
</protein>
<sequence>MTASETSARYARIAARAADEKLGTEIAVYDVSDVMAISDIFVVVTGSSERQVHAIVDEIEDALTAEGQEPLRREGNREFRWVLLDYGQFVVHVQRTQEREFYGLDRLYADCPLLEVEGIEAFNRPGDYADEVNTRTVESIDDIPLAGEAPLDEDEV</sequence>
<dbReference type="GO" id="GO:0043023">
    <property type="term" value="F:ribosomal large subunit binding"/>
    <property type="evidence" value="ECO:0007669"/>
    <property type="project" value="TreeGrafter"/>
</dbReference>
<organism evidence="3 4">
    <name type="scientific">Corynebacterium tapiri</name>
    <dbReference type="NCBI Taxonomy" id="1448266"/>
    <lineage>
        <taxon>Bacteria</taxon>
        <taxon>Bacillati</taxon>
        <taxon>Actinomycetota</taxon>
        <taxon>Actinomycetes</taxon>
        <taxon>Mycobacteriales</taxon>
        <taxon>Corynebacteriaceae</taxon>
        <taxon>Corynebacterium</taxon>
    </lineage>
</organism>
<dbReference type="Gene3D" id="3.30.460.10">
    <property type="entry name" value="Beta Polymerase, domain 2"/>
    <property type="match status" value="1"/>
</dbReference>